<evidence type="ECO:0000256" key="2">
    <source>
        <dbReference type="SAM" id="SignalP"/>
    </source>
</evidence>
<dbReference type="AlphaFoldDB" id="A0A0A1F8J5"/>
<name>A0A0A1F8J5_9BURK</name>
<feature type="compositionally biased region" description="Basic residues" evidence="1">
    <location>
        <begin position="48"/>
        <end position="62"/>
    </location>
</feature>
<accession>A0A0A1F8J5</accession>
<dbReference type="OrthoDB" id="8781051at2"/>
<keyword evidence="2" id="KW-0732">Signal</keyword>
<dbReference type="Proteomes" id="UP000030302">
    <property type="component" value="Chromosome"/>
</dbReference>
<gene>
    <name evidence="3" type="ORF">LT85_0032</name>
</gene>
<dbReference type="HOGENOM" id="CLU_198129_0_0_4"/>
<evidence type="ECO:0000256" key="1">
    <source>
        <dbReference type="SAM" id="MobiDB-lite"/>
    </source>
</evidence>
<organism evidence="3 4">
    <name type="scientific">Collimonas arenae</name>
    <dbReference type="NCBI Taxonomy" id="279058"/>
    <lineage>
        <taxon>Bacteria</taxon>
        <taxon>Pseudomonadati</taxon>
        <taxon>Pseudomonadota</taxon>
        <taxon>Betaproteobacteria</taxon>
        <taxon>Burkholderiales</taxon>
        <taxon>Oxalobacteraceae</taxon>
        <taxon>Collimonas</taxon>
    </lineage>
</organism>
<sequence>MKKLLGIAALLVAFAPFAHAQSDAASVLAGHPDARNDRTTAEAAAPAKHMKKAHHKAAKAKAKAAEAKDAAKEAAPK</sequence>
<proteinExistence type="predicted"/>
<feature type="signal peptide" evidence="2">
    <location>
        <begin position="1"/>
        <end position="20"/>
    </location>
</feature>
<keyword evidence="4" id="KW-1185">Reference proteome</keyword>
<feature type="compositionally biased region" description="Basic and acidic residues" evidence="1">
    <location>
        <begin position="63"/>
        <end position="77"/>
    </location>
</feature>
<feature type="chain" id="PRO_5001974067" evidence="2">
    <location>
        <begin position="21"/>
        <end position="77"/>
    </location>
</feature>
<protein>
    <submittedName>
        <fullName evidence="3">Uncharacterized protein</fullName>
    </submittedName>
</protein>
<evidence type="ECO:0000313" key="3">
    <source>
        <dbReference type="EMBL" id="AIY39192.1"/>
    </source>
</evidence>
<reference evidence="4" key="1">
    <citation type="journal article" date="2014" name="Soil Biol. Biochem.">
        <title>Structure and function of bacterial communities in ageing soils: Insights from the Mendocino ecological staircase.</title>
        <authorList>
            <person name="Uroz S."/>
            <person name="Tech J.J."/>
            <person name="Sawaya N.A."/>
            <person name="Frey-Klett P."/>
            <person name="Leveau J.H.J."/>
        </authorList>
    </citation>
    <scope>NUCLEOTIDE SEQUENCE [LARGE SCALE GENOMIC DNA]</scope>
    <source>
        <strain evidence="4">Cal35</strain>
    </source>
</reference>
<dbReference type="EMBL" id="CP009962">
    <property type="protein sequence ID" value="AIY39192.1"/>
    <property type="molecule type" value="Genomic_DNA"/>
</dbReference>
<dbReference type="KEGG" id="care:LT85_0032"/>
<evidence type="ECO:0000313" key="4">
    <source>
        <dbReference type="Proteomes" id="UP000030302"/>
    </source>
</evidence>
<feature type="region of interest" description="Disordered" evidence="1">
    <location>
        <begin position="25"/>
        <end position="77"/>
    </location>
</feature>
<dbReference type="RefSeq" id="WP_038483882.1">
    <property type="nucleotide sequence ID" value="NZ_CP009962.1"/>
</dbReference>